<comment type="similarity">
    <text evidence="9 11">Belongs to the fluoride channel Fluc/FEX (TC 1.A.43) family.</text>
</comment>
<evidence type="ECO:0000256" key="5">
    <source>
        <dbReference type="ARBA" id="ARBA00022989"/>
    </source>
</evidence>
<keyword evidence="6 11" id="KW-0406">Ion transport</keyword>
<sequence length="123" mass="13588">MLKTILYIAIGGAIGSVLRYLTAVFVSKFWSNQFPLATFIANVFGCFLIGLFIGILAKNNLTDSQLKWFLITGFCGGYTTFSTFSVENFNLLQNNNSLLAFGYMALSILLGLFAVWFGLLLSK</sequence>
<gene>
    <name evidence="11 12" type="primary">crcB</name>
    <name evidence="11" type="synonym">fluC</name>
    <name evidence="12" type="ORF">ACFFUU_05715</name>
</gene>
<evidence type="ECO:0000256" key="1">
    <source>
        <dbReference type="ARBA" id="ARBA00004651"/>
    </source>
</evidence>
<name>A0ABV5GDA0_9FLAO</name>
<keyword evidence="11" id="KW-0915">Sodium</keyword>
<evidence type="ECO:0000256" key="8">
    <source>
        <dbReference type="ARBA" id="ARBA00023303"/>
    </source>
</evidence>
<proteinExistence type="inferred from homology"/>
<keyword evidence="13" id="KW-1185">Reference proteome</keyword>
<evidence type="ECO:0000256" key="10">
    <source>
        <dbReference type="ARBA" id="ARBA00035585"/>
    </source>
</evidence>
<keyword evidence="7 11" id="KW-0472">Membrane</keyword>
<evidence type="ECO:0000256" key="4">
    <source>
        <dbReference type="ARBA" id="ARBA00022692"/>
    </source>
</evidence>
<dbReference type="PANTHER" id="PTHR28259:SF1">
    <property type="entry name" value="FLUORIDE EXPORT PROTEIN 1-RELATED"/>
    <property type="match status" value="1"/>
</dbReference>
<comment type="caution">
    <text evidence="12">The sequence shown here is derived from an EMBL/GenBank/DDBJ whole genome shotgun (WGS) entry which is preliminary data.</text>
</comment>
<evidence type="ECO:0000313" key="13">
    <source>
        <dbReference type="Proteomes" id="UP001589576"/>
    </source>
</evidence>
<comment type="activity regulation">
    <text evidence="11">Na(+) is not transported, but it plays an essential structural role and its presence is essential for fluoride channel function.</text>
</comment>
<dbReference type="HAMAP" id="MF_00454">
    <property type="entry name" value="FluC"/>
    <property type="match status" value="1"/>
</dbReference>
<evidence type="ECO:0000256" key="9">
    <source>
        <dbReference type="ARBA" id="ARBA00035120"/>
    </source>
</evidence>
<keyword evidence="11" id="KW-0813">Transport</keyword>
<evidence type="ECO:0000256" key="11">
    <source>
        <dbReference type="HAMAP-Rule" id="MF_00454"/>
    </source>
</evidence>
<feature type="binding site" evidence="11">
    <location>
        <position position="79"/>
    </location>
    <ligand>
        <name>Na(+)</name>
        <dbReference type="ChEBI" id="CHEBI:29101"/>
        <note>structural</note>
    </ligand>
</feature>
<feature type="transmembrane region" description="Helical" evidence="11">
    <location>
        <begin position="7"/>
        <end position="30"/>
    </location>
</feature>
<feature type="transmembrane region" description="Helical" evidence="11">
    <location>
        <begin position="68"/>
        <end position="86"/>
    </location>
</feature>
<keyword evidence="2 11" id="KW-1003">Cell membrane</keyword>
<organism evidence="12 13">
    <name type="scientific">Flavobacterium paronense</name>
    <dbReference type="NCBI Taxonomy" id="1392775"/>
    <lineage>
        <taxon>Bacteria</taxon>
        <taxon>Pseudomonadati</taxon>
        <taxon>Bacteroidota</taxon>
        <taxon>Flavobacteriia</taxon>
        <taxon>Flavobacteriales</taxon>
        <taxon>Flavobacteriaceae</taxon>
        <taxon>Flavobacterium</taxon>
    </lineage>
</organism>
<dbReference type="InterPro" id="IPR003691">
    <property type="entry name" value="FluC"/>
</dbReference>
<reference evidence="12 13" key="1">
    <citation type="submission" date="2024-09" db="EMBL/GenBank/DDBJ databases">
        <authorList>
            <person name="Sun Q."/>
            <person name="Mori K."/>
        </authorList>
    </citation>
    <scope>NUCLEOTIDE SEQUENCE [LARGE SCALE GENOMIC DNA]</scope>
    <source>
        <strain evidence="12 13">CECT 8460</strain>
    </source>
</reference>
<evidence type="ECO:0000256" key="7">
    <source>
        <dbReference type="ARBA" id="ARBA00023136"/>
    </source>
</evidence>
<comment type="subcellular location">
    <subcellularLocation>
        <location evidence="1 11">Cell membrane</location>
        <topology evidence="1 11">Multi-pass membrane protein</topology>
    </subcellularLocation>
</comment>
<feature type="transmembrane region" description="Helical" evidence="11">
    <location>
        <begin position="98"/>
        <end position="121"/>
    </location>
</feature>
<feature type="binding site" evidence="11">
    <location>
        <position position="76"/>
    </location>
    <ligand>
        <name>Na(+)</name>
        <dbReference type="ChEBI" id="CHEBI:29101"/>
        <note>structural</note>
    </ligand>
</feature>
<evidence type="ECO:0000256" key="2">
    <source>
        <dbReference type="ARBA" id="ARBA00022475"/>
    </source>
</evidence>
<keyword evidence="4 11" id="KW-0812">Transmembrane</keyword>
<comment type="catalytic activity">
    <reaction evidence="10">
        <text>fluoride(in) = fluoride(out)</text>
        <dbReference type="Rhea" id="RHEA:76159"/>
        <dbReference type="ChEBI" id="CHEBI:17051"/>
    </reaction>
    <physiologicalReaction direction="left-to-right" evidence="10">
        <dbReference type="Rhea" id="RHEA:76160"/>
    </physiologicalReaction>
</comment>
<comment type="function">
    <text evidence="11">Fluoride-specific ion channel. Important for reducing fluoride concentration in the cell, thus reducing its toxicity.</text>
</comment>
<protein>
    <recommendedName>
        <fullName evidence="11">Fluoride-specific ion channel FluC</fullName>
    </recommendedName>
</protein>
<dbReference type="PANTHER" id="PTHR28259">
    <property type="entry name" value="FLUORIDE EXPORT PROTEIN 1-RELATED"/>
    <property type="match status" value="1"/>
</dbReference>
<dbReference type="NCBIfam" id="TIGR00494">
    <property type="entry name" value="crcB"/>
    <property type="match status" value="1"/>
</dbReference>
<feature type="transmembrane region" description="Helical" evidence="11">
    <location>
        <begin position="36"/>
        <end position="56"/>
    </location>
</feature>
<dbReference type="EMBL" id="JBHMFB010000015">
    <property type="protein sequence ID" value="MFB9089090.1"/>
    <property type="molecule type" value="Genomic_DNA"/>
</dbReference>
<evidence type="ECO:0000256" key="3">
    <source>
        <dbReference type="ARBA" id="ARBA00022519"/>
    </source>
</evidence>
<dbReference type="Proteomes" id="UP001589576">
    <property type="component" value="Unassembled WGS sequence"/>
</dbReference>
<accession>A0ABV5GDA0</accession>
<dbReference type="RefSeq" id="WP_290285604.1">
    <property type="nucleotide sequence ID" value="NZ_JAUFQN010000019.1"/>
</dbReference>
<evidence type="ECO:0000256" key="6">
    <source>
        <dbReference type="ARBA" id="ARBA00023065"/>
    </source>
</evidence>
<keyword evidence="3" id="KW-0997">Cell inner membrane</keyword>
<keyword evidence="11" id="KW-0479">Metal-binding</keyword>
<evidence type="ECO:0000313" key="12">
    <source>
        <dbReference type="EMBL" id="MFB9089090.1"/>
    </source>
</evidence>
<keyword evidence="5 11" id="KW-1133">Transmembrane helix</keyword>
<keyword evidence="8 11" id="KW-0407">Ion channel</keyword>
<dbReference type="Pfam" id="PF02537">
    <property type="entry name" value="CRCB"/>
    <property type="match status" value="1"/>
</dbReference>